<organism evidence="2 3">
    <name type="scientific">Mycobacterium phage DroogsArmy</name>
    <dbReference type="NCBI Taxonomy" id="2744011"/>
    <lineage>
        <taxon>Viruses</taxon>
        <taxon>Duplodnaviria</taxon>
        <taxon>Heunggongvirae</taxon>
        <taxon>Uroviricota</taxon>
        <taxon>Caudoviricetes</taxon>
        <taxon>Timshelvirus</taxon>
        <taxon>Timshelvirus droogsarmy</taxon>
    </lineage>
</organism>
<protein>
    <submittedName>
        <fullName evidence="2">Uncharacterized protein</fullName>
    </submittedName>
</protein>
<dbReference type="RefSeq" id="YP_010061992.1">
    <property type="nucleotide sequence ID" value="NC_054789.1"/>
</dbReference>
<proteinExistence type="predicted"/>
<dbReference type="GeneID" id="64871625"/>
<keyword evidence="1" id="KW-0175">Coiled coil</keyword>
<evidence type="ECO:0000256" key="1">
    <source>
        <dbReference type="SAM" id="Coils"/>
    </source>
</evidence>
<dbReference type="EMBL" id="MT553337">
    <property type="protein sequence ID" value="QKO02434.1"/>
    <property type="molecule type" value="Genomic_DNA"/>
</dbReference>
<feature type="coiled-coil region" evidence="1">
    <location>
        <begin position="94"/>
        <end position="123"/>
    </location>
</feature>
<accession>A0A6N0A3V3</accession>
<sequence length="129" mass="14886">MEDREFFDLLYQQWSKTTGAQDMFWMPEQYQDGTGRWKLYAVHMGDDGEQTRKLVASDLQNEADADFISAIHGCMGDLVRRLNAALDEADSADYDRDSRECRIAELELENKELRQSVSDKANEIGRLND</sequence>
<reference evidence="2 3" key="1">
    <citation type="submission" date="2020-06" db="EMBL/GenBank/DDBJ databases">
        <authorList>
            <person name="Fast K.M."/>
            <person name="Johnson K."/>
            <person name="Mayfield K.N."/>
            <person name="Stephens L.A."/>
            <person name="Reid T.H."/>
            <person name="Ryan E.D."/>
            <person name="Keener T.W."/>
            <person name="Sandel M.W."/>
            <person name="Garlena R.A."/>
            <person name="Russell D.A."/>
            <person name="Pope W.H."/>
            <person name="Jacobs-Sera D."/>
            <person name="Hatfull G.F."/>
        </authorList>
    </citation>
    <scope>NUCLEOTIDE SEQUENCE [LARGE SCALE GENOMIC DNA]</scope>
</reference>
<gene>
    <name evidence="2" type="primary">38</name>
    <name evidence="2" type="ORF">SEA_DROOGSARMY_38</name>
</gene>
<dbReference type="KEGG" id="vg:64871625"/>
<evidence type="ECO:0000313" key="2">
    <source>
        <dbReference type="EMBL" id="QKO02434.1"/>
    </source>
</evidence>
<name>A0A6N0A3V3_9CAUD</name>
<dbReference type="Proteomes" id="UP000509248">
    <property type="component" value="Segment"/>
</dbReference>
<keyword evidence="3" id="KW-1185">Reference proteome</keyword>
<evidence type="ECO:0000313" key="3">
    <source>
        <dbReference type="Proteomes" id="UP000509248"/>
    </source>
</evidence>